<evidence type="ECO:0000256" key="2">
    <source>
        <dbReference type="ARBA" id="ARBA00022723"/>
    </source>
</evidence>
<dbReference type="InterPro" id="IPR036864">
    <property type="entry name" value="Zn2-C6_fun-type_DNA-bd_sf"/>
</dbReference>
<comment type="caution">
    <text evidence="7">The sequence shown here is derived from an EMBL/GenBank/DDBJ whole genome shotgun (WGS) entry which is preliminary data.</text>
</comment>
<protein>
    <submittedName>
        <fullName evidence="7">Fungal-specific transcription factor domain-containing protein</fullName>
    </submittedName>
</protein>
<reference evidence="7" key="2">
    <citation type="submission" date="2020-11" db="EMBL/GenBank/DDBJ databases">
        <authorList>
            <consortium name="DOE Joint Genome Institute"/>
            <person name="Kuo A."/>
            <person name="Miyauchi S."/>
            <person name="Kiss E."/>
            <person name="Drula E."/>
            <person name="Kohler A."/>
            <person name="Sanchez-Garcia M."/>
            <person name="Andreopoulos B."/>
            <person name="Barry K.W."/>
            <person name="Bonito G."/>
            <person name="Buee M."/>
            <person name="Carver A."/>
            <person name="Chen C."/>
            <person name="Cichocki N."/>
            <person name="Clum A."/>
            <person name="Culley D."/>
            <person name="Crous P.W."/>
            <person name="Fauchery L."/>
            <person name="Girlanda M."/>
            <person name="Hayes R."/>
            <person name="Keri Z."/>
            <person name="Labutti K."/>
            <person name="Lipzen A."/>
            <person name="Lombard V."/>
            <person name="Magnuson J."/>
            <person name="Maillard F."/>
            <person name="Morin E."/>
            <person name="Murat C."/>
            <person name="Nolan M."/>
            <person name="Ohm R."/>
            <person name="Pangilinan J."/>
            <person name="Pereira M."/>
            <person name="Perotto S."/>
            <person name="Peter M."/>
            <person name="Riley R."/>
            <person name="Sitrit Y."/>
            <person name="Stielow B."/>
            <person name="Szollosi G."/>
            <person name="Zifcakova L."/>
            <person name="Stursova M."/>
            <person name="Spatafora J.W."/>
            <person name="Tedersoo L."/>
            <person name="Vaario L.-M."/>
            <person name="Yamada A."/>
            <person name="Yan M."/>
            <person name="Wang P."/>
            <person name="Xu J."/>
            <person name="Bruns T."/>
            <person name="Baldrian P."/>
            <person name="Vilgalys R."/>
            <person name="Henrissat B."/>
            <person name="Grigoriev I.V."/>
            <person name="Hibbett D."/>
            <person name="Nagy L.G."/>
            <person name="Martin F.M."/>
        </authorList>
    </citation>
    <scope>NUCLEOTIDE SEQUENCE</scope>
    <source>
        <strain evidence="7">UH-Tt-Lm1</strain>
    </source>
</reference>
<dbReference type="PANTHER" id="PTHR31001">
    <property type="entry name" value="UNCHARACTERIZED TRANSCRIPTIONAL REGULATORY PROTEIN"/>
    <property type="match status" value="1"/>
</dbReference>
<dbReference type="CDD" id="cd12148">
    <property type="entry name" value="fungal_TF_MHR"/>
    <property type="match status" value="1"/>
</dbReference>
<comment type="subcellular location">
    <subcellularLocation>
        <location evidence="1">Nucleus</location>
    </subcellularLocation>
</comment>
<name>A0A9P6L6S0_9AGAM</name>
<dbReference type="OrthoDB" id="424974at2759"/>
<dbReference type="Gene3D" id="4.10.240.10">
    <property type="entry name" value="Zn(2)-C6 fungal-type DNA-binding domain"/>
    <property type="match status" value="1"/>
</dbReference>
<keyword evidence="4" id="KW-0175">Coiled coil</keyword>
<dbReference type="GO" id="GO:0003677">
    <property type="term" value="F:DNA binding"/>
    <property type="evidence" value="ECO:0007669"/>
    <property type="project" value="InterPro"/>
</dbReference>
<dbReference type="InterPro" id="IPR001138">
    <property type="entry name" value="Zn2Cys6_DnaBD"/>
</dbReference>
<dbReference type="InterPro" id="IPR050613">
    <property type="entry name" value="Sec_Metabolite_Reg"/>
</dbReference>
<accession>A0A9P6L6S0</accession>
<feature type="region of interest" description="Disordered" evidence="5">
    <location>
        <begin position="854"/>
        <end position="889"/>
    </location>
</feature>
<keyword evidence="3" id="KW-0539">Nucleus</keyword>
<dbReference type="GO" id="GO:0006351">
    <property type="term" value="P:DNA-templated transcription"/>
    <property type="evidence" value="ECO:0007669"/>
    <property type="project" value="InterPro"/>
</dbReference>
<evidence type="ECO:0000313" key="7">
    <source>
        <dbReference type="EMBL" id="KAF9785125.1"/>
    </source>
</evidence>
<dbReference type="GO" id="GO:0000981">
    <property type="term" value="F:DNA-binding transcription factor activity, RNA polymerase II-specific"/>
    <property type="evidence" value="ECO:0007669"/>
    <property type="project" value="InterPro"/>
</dbReference>
<dbReference type="InterPro" id="IPR007219">
    <property type="entry name" value="XnlR_reg_dom"/>
</dbReference>
<dbReference type="PROSITE" id="PS00463">
    <property type="entry name" value="ZN2_CY6_FUNGAL_1"/>
    <property type="match status" value="1"/>
</dbReference>
<dbReference type="SMART" id="SM00066">
    <property type="entry name" value="GAL4"/>
    <property type="match status" value="1"/>
</dbReference>
<dbReference type="SUPFAM" id="SSF57701">
    <property type="entry name" value="Zn2/Cys6 DNA-binding domain"/>
    <property type="match status" value="1"/>
</dbReference>
<dbReference type="PROSITE" id="PS50048">
    <property type="entry name" value="ZN2_CY6_FUNGAL_2"/>
    <property type="match status" value="1"/>
</dbReference>
<dbReference type="PANTHER" id="PTHR31001:SF56">
    <property type="entry name" value="ZN(2)-C6 FUNGAL-TYPE DOMAIN-CONTAINING PROTEIN"/>
    <property type="match status" value="1"/>
</dbReference>
<keyword evidence="2" id="KW-0479">Metal-binding</keyword>
<dbReference type="GO" id="GO:0005634">
    <property type="term" value="C:nucleus"/>
    <property type="evidence" value="ECO:0007669"/>
    <property type="project" value="UniProtKB-SubCell"/>
</dbReference>
<dbReference type="Pfam" id="PF00172">
    <property type="entry name" value="Zn_clus"/>
    <property type="match status" value="1"/>
</dbReference>
<sequence>MPIGKIPTHFQGALIPPANPKRRNVTLSCAECRRLKLKCSRMFPCANCVKKGCEAICPEGSLTTGKGNRFVLANTEFLHEKINALSSRVRQLEDALEQSHANLSTEPHPLLTAELRALKRPIEKGHENDLCSLRNNGLGGINGSDGDNLESNEVPDAVGNLSLDESGRMNYHGSTANSLFLINNEDGGEGEEGDEEGEEDNDWELIPWLSNAFPFAHNVGYVSPQLRAEILGSMPDARDGEELASFYFQYAAWMYTPIVEQDFKENIFLPFYDENPPTAKQGPVEAHKLALLLFVLALGKLTDPRSQELSTSEAMKYYHIGKAALTLDQSLETPSVTLLQALLVMCHFMFWANIESSRWLTMGIIVKLSQSIGLHRDGAKFGLSKEETQRNRSLMWEIYTYDSWLGLTFGRPSSFPLSSIDCEMAHETTQNSAGELEMSYSAWKHRFASQCLSIVHEQAFGARTPNYKIIQELDKKVRGFYIPPSLQVPGFSGKPTTSSLAPPGESEVPSLQLTMQRYTTWAIKEITIFYMHRGYFARSLEENKEDPLGGKYGPSVLAAHSTACSFINLIKSLHSQQPMMAERTWFFLTHVFSCSIVLGAIVTKCPGMGLSRSAMSNLESSHALFQSVTHNVKVSKVLPVLGRLVKRAAASLEEYQSKKSLLPRLTAENVVTKEDEDTLSSALGGTARLVPRKNGGSSPGSRCGTSETESLPPSSPREIGSPSLSRLSGSPPPQQPMNSPTTTVGHLMSPVESPRGEWQHSWGQVSQNVGYPYTLYPTNPTNPQSQWMDANAANWYNAQPIQFHDPTPAPLHPQHVHPHHHQAPYLSVDVSMGDSFPSFGQTSSVLNGVMSPYEYQPQQAPPPQNNPQDHWQNLFAEMGPGADGYSNPV</sequence>
<feature type="compositionally biased region" description="Low complexity" evidence="5">
    <location>
        <begin position="720"/>
        <end position="729"/>
    </location>
</feature>
<evidence type="ECO:0000256" key="3">
    <source>
        <dbReference type="ARBA" id="ARBA00023242"/>
    </source>
</evidence>
<feature type="region of interest" description="Disordered" evidence="5">
    <location>
        <begin position="673"/>
        <end position="758"/>
    </location>
</feature>
<dbReference type="GO" id="GO:0008270">
    <property type="term" value="F:zinc ion binding"/>
    <property type="evidence" value="ECO:0007669"/>
    <property type="project" value="InterPro"/>
</dbReference>
<feature type="compositionally biased region" description="Polar residues" evidence="5">
    <location>
        <begin position="695"/>
        <end position="704"/>
    </location>
</feature>
<evidence type="ECO:0000256" key="5">
    <source>
        <dbReference type="SAM" id="MobiDB-lite"/>
    </source>
</evidence>
<feature type="coiled-coil region" evidence="4">
    <location>
        <begin position="75"/>
        <end position="102"/>
    </location>
</feature>
<dbReference type="CDD" id="cd00067">
    <property type="entry name" value="GAL4"/>
    <property type="match status" value="1"/>
</dbReference>
<dbReference type="Proteomes" id="UP000736335">
    <property type="component" value="Unassembled WGS sequence"/>
</dbReference>
<dbReference type="Pfam" id="PF04082">
    <property type="entry name" value="Fungal_trans"/>
    <property type="match status" value="1"/>
</dbReference>
<evidence type="ECO:0000259" key="6">
    <source>
        <dbReference type="PROSITE" id="PS50048"/>
    </source>
</evidence>
<organism evidence="7 8">
    <name type="scientific">Thelephora terrestris</name>
    <dbReference type="NCBI Taxonomy" id="56493"/>
    <lineage>
        <taxon>Eukaryota</taxon>
        <taxon>Fungi</taxon>
        <taxon>Dikarya</taxon>
        <taxon>Basidiomycota</taxon>
        <taxon>Agaricomycotina</taxon>
        <taxon>Agaricomycetes</taxon>
        <taxon>Thelephorales</taxon>
        <taxon>Thelephoraceae</taxon>
        <taxon>Thelephora</taxon>
    </lineage>
</organism>
<dbReference type="AlphaFoldDB" id="A0A9P6L6S0"/>
<evidence type="ECO:0000256" key="1">
    <source>
        <dbReference type="ARBA" id="ARBA00004123"/>
    </source>
</evidence>
<dbReference type="SMART" id="SM00906">
    <property type="entry name" value="Fungal_trans"/>
    <property type="match status" value="1"/>
</dbReference>
<feature type="domain" description="Zn(2)-C6 fungal-type" evidence="6">
    <location>
        <begin position="28"/>
        <end position="57"/>
    </location>
</feature>
<proteinExistence type="predicted"/>
<gene>
    <name evidence="7" type="ORF">BJ322DRAFT_1061474</name>
</gene>
<dbReference type="EMBL" id="WIUZ02000007">
    <property type="protein sequence ID" value="KAF9785125.1"/>
    <property type="molecule type" value="Genomic_DNA"/>
</dbReference>
<keyword evidence="8" id="KW-1185">Reference proteome</keyword>
<evidence type="ECO:0000313" key="8">
    <source>
        <dbReference type="Proteomes" id="UP000736335"/>
    </source>
</evidence>
<evidence type="ECO:0000256" key="4">
    <source>
        <dbReference type="SAM" id="Coils"/>
    </source>
</evidence>
<reference evidence="7" key="1">
    <citation type="journal article" date="2020" name="Nat. Commun.">
        <title>Large-scale genome sequencing of mycorrhizal fungi provides insights into the early evolution of symbiotic traits.</title>
        <authorList>
            <person name="Miyauchi S."/>
            <person name="Kiss E."/>
            <person name="Kuo A."/>
            <person name="Drula E."/>
            <person name="Kohler A."/>
            <person name="Sanchez-Garcia M."/>
            <person name="Morin E."/>
            <person name="Andreopoulos B."/>
            <person name="Barry K.W."/>
            <person name="Bonito G."/>
            <person name="Buee M."/>
            <person name="Carver A."/>
            <person name="Chen C."/>
            <person name="Cichocki N."/>
            <person name="Clum A."/>
            <person name="Culley D."/>
            <person name="Crous P.W."/>
            <person name="Fauchery L."/>
            <person name="Girlanda M."/>
            <person name="Hayes R.D."/>
            <person name="Keri Z."/>
            <person name="LaButti K."/>
            <person name="Lipzen A."/>
            <person name="Lombard V."/>
            <person name="Magnuson J."/>
            <person name="Maillard F."/>
            <person name="Murat C."/>
            <person name="Nolan M."/>
            <person name="Ohm R.A."/>
            <person name="Pangilinan J."/>
            <person name="Pereira M.F."/>
            <person name="Perotto S."/>
            <person name="Peter M."/>
            <person name="Pfister S."/>
            <person name="Riley R."/>
            <person name="Sitrit Y."/>
            <person name="Stielow J.B."/>
            <person name="Szollosi G."/>
            <person name="Zifcakova L."/>
            <person name="Stursova M."/>
            <person name="Spatafora J.W."/>
            <person name="Tedersoo L."/>
            <person name="Vaario L.M."/>
            <person name="Yamada A."/>
            <person name="Yan M."/>
            <person name="Wang P."/>
            <person name="Xu J."/>
            <person name="Bruns T."/>
            <person name="Baldrian P."/>
            <person name="Vilgalys R."/>
            <person name="Dunand C."/>
            <person name="Henrissat B."/>
            <person name="Grigoriev I.V."/>
            <person name="Hibbett D."/>
            <person name="Nagy L.G."/>
            <person name="Martin F.M."/>
        </authorList>
    </citation>
    <scope>NUCLEOTIDE SEQUENCE</scope>
    <source>
        <strain evidence="7">UH-Tt-Lm1</strain>
    </source>
</reference>